<dbReference type="GO" id="GO:0006265">
    <property type="term" value="P:DNA topological change"/>
    <property type="evidence" value="ECO:0007669"/>
    <property type="project" value="UniProtKB-UniRule"/>
</dbReference>
<feature type="active site" description="O-(5'-phospho-DNA)-tyrosine intermediate" evidence="7 8">
    <location>
        <position position="121"/>
    </location>
</feature>
<feature type="site" description="Interaction with DNA" evidence="7">
    <location>
        <position position="78"/>
    </location>
</feature>
<evidence type="ECO:0000256" key="3">
    <source>
        <dbReference type="ARBA" id="ARBA00023029"/>
    </source>
</evidence>
<dbReference type="InterPro" id="IPR013760">
    <property type="entry name" value="Topo_IIA-like_dom_sf"/>
</dbReference>
<feature type="site" description="Interaction with DNA" evidence="7">
    <location>
        <position position="40"/>
    </location>
</feature>
<dbReference type="Proteomes" id="UP000471298">
    <property type="component" value="Unassembled WGS sequence"/>
</dbReference>
<dbReference type="EMBL" id="WHNW01000003">
    <property type="protein sequence ID" value="MPV85845.1"/>
    <property type="molecule type" value="Genomic_DNA"/>
</dbReference>
<keyword evidence="2 7" id="KW-1003">Cell membrane</keyword>
<dbReference type="Gene3D" id="3.30.1360.40">
    <property type="match status" value="1"/>
</dbReference>
<dbReference type="NCBIfam" id="TIGR01062">
    <property type="entry name" value="parC_Gneg"/>
    <property type="match status" value="1"/>
</dbReference>
<dbReference type="NCBIfam" id="NF004044">
    <property type="entry name" value="PRK05561.1"/>
    <property type="match status" value="1"/>
</dbReference>
<dbReference type="FunCoup" id="A0A6N7EW81">
    <property type="interactions" value="164"/>
</dbReference>
<comment type="function">
    <text evidence="7">Topoisomerase IV is essential for chromosome segregation. It relaxes supercoiled DNA. Performs the decatenation events required during the replication of a circular DNA molecule.</text>
</comment>
<sequence length="740" mass="82651">MAFNNLETVPIRRFIEKSYLDYSMYVILDRALPHIGDGLKPVQRRIIFAMSELGLSAASKHKKSARTVGDVLGKYHPHGDAACYEAMVLMAQHFSYRYPLVDGQGNWGSIDDPKSFAAMRYTESKLTRYAQVLLREVGMGTVNWQPNFDGSLNEPQLLPAMLPNILLNGASGIAVGMSTDIPPHNIHDVINACLACIDRPEVSVAELAEIIKGPDYPTYGELITPTADLMSLYETGTGSVKLRATYQIEDKTLVIDSLPYQTASNKIIEQIAGQMAAKKLPMIEDIRDESDEASPVRLVLIPRSNRVDLEQVINHLFSTTDLERNYRVNLNMIGLDNKPKVKNIAQIINEWLVFRRDIVTQRLQTRLDAVEKRLHLLAGLLIAFLNIDEVIRIIREEDEPKPALIAAFALSEMQAEYILETKLRQLARLEEVKIRTEESALTKEQKALKNRLNNPEKLTQLIRDEIVALGEEFASERRTRIVERQAAKAIDESLLTPAETVTVILSKMGWVRVAKGNQVDAQALSYKTGDAYQHHVMGKSNNMAVFLADDGRAFSLPAHQLPSARGFGEPLTGKLTIGNRQCQYVLLDQNKAKYLFTSNTGYGLVSEYDNLISRSKSGKAFLTLGDSTANLPLRLTDDAKYILLTTTDAHVLVIELSEIPEIARGKGNKLIQIPPKAIKSGVTVRDVLALTGEETLRFKVGRSKESLSPEIWLQWLGARANRGKRLPNGLELYKQITVSE</sequence>
<dbReference type="InterPro" id="IPR050220">
    <property type="entry name" value="Type_II_DNA_Topoisomerases"/>
</dbReference>
<dbReference type="Gene3D" id="3.90.199.10">
    <property type="entry name" value="Topoisomerase II, domain 5"/>
    <property type="match status" value="1"/>
</dbReference>
<dbReference type="FunFam" id="1.10.268.10:FF:000001">
    <property type="entry name" value="DNA gyrase subunit A"/>
    <property type="match status" value="1"/>
</dbReference>
<feature type="domain" description="Topo IIA-type catalytic" evidence="9">
    <location>
        <begin position="32"/>
        <end position="495"/>
    </location>
</feature>
<evidence type="ECO:0000256" key="4">
    <source>
        <dbReference type="ARBA" id="ARBA00023125"/>
    </source>
</evidence>
<dbReference type="PROSITE" id="PS52040">
    <property type="entry name" value="TOPO_IIA"/>
    <property type="match status" value="1"/>
</dbReference>
<comment type="similarity">
    <text evidence="7">Belongs to the type II topoisomerase GyrA/ParC subunit family. ParC type 1 subfamily.</text>
</comment>
<dbReference type="GO" id="GO:0005524">
    <property type="term" value="F:ATP binding"/>
    <property type="evidence" value="ECO:0007669"/>
    <property type="project" value="InterPro"/>
</dbReference>
<dbReference type="GO" id="GO:0007059">
    <property type="term" value="P:chromosome segregation"/>
    <property type="evidence" value="ECO:0007669"/>
    <property type="project" value="UniProtKB-UniRule"/>
</dbReference>
<dbReference type="GO" id="GO:0003677">
    <property type="term" value="F:DNA binding"/>
    <property type="evidence" value="ECO:0007669"/>
    <property type="project" value="UniProtKB-UniRule"/>
</dbReference>
<dbReference type="GO" id="GO:0019897">
    <property type="term" value="C:extrinsic component of plasma membrane"/>
    <property type="evidence" value="ECO:0007669"/>
    <property type="project" value="UniProtKB-UniRule"/>
</dbReference>
<keyword evidence="6 7" id="KW-0413">Isomerase</keyword>
<dbReference type="RefSeq" id="WP_152809504.1">
    <property type="nucleotide sequence ID" value="NZ_WHNW01000003.1"/>
</dbReference>
<dbReference type="SMART" id="SM00434">
    <property type="entry name" value="TOP4c"/>
    <property type="match status" value="1"/>
</dbReference>
<dbReference type="Pfam" id="PF00521">
    <property type="entry name" value="DNA_topoisoIV"/>
    <property type="match status" value="1"/>
</dbReference>
<dbReference type="EC" id="5.6.2.2" evidence="7"/>
<dbReference type="GO" id="GO:0005737">
    <property type="term" value="C:cytoplasm"/>
    <property type="evidence" value="ECO:0007669"/>
    <property type="project" value="TreeGrafter"/>
</dbReference>
<dbReference type="Gene3D" id="1.10.268.10">
    <property type="entry name" value="Topoisomerase, domain 3"/>
    <property type="match status" value="1"/>
</dbReference>
<dbReference type="AlphaFoldDB" id="A0A6N7EW81"/>
<reference evidence="10 11" key="1">
    <citation type="submission" date="2019-10" db="EMBL/GenBank/DDBJ databases">
        <title>Cardiobacteriales fam. a chemoheterotrophic member of the order Cardiobacteriales, and proposal of Cardiobacteriales fam. nov.</title>
        <authorList>
            <person name="Wang C."/>
        </authorList>
    </citation>
    <scope>NUCLEOTIDE SEQUENCE [LARGE SCALE GENOMIC DNA]</scope>
    <source>
        <strain evidence="10 11">ML27</strain>
    </source>
</reference>
<keyword evidence="3 7" id="KW-0799">Topoisomerase</keyword>
<evidence type="ECO:0000256" key="1">
    <source>
        <dbReference type="ARBA" id="ARBA00000185"/>
    </source>
</evidence>
<accession>A0A6N7EW81</accession>
<evidence type="ECO:0000259" key="9">
    <source>
        <dbReference type="PROSITE" id="PS52040"/>
    </source>
</evidence>
<evidence type="ECO:0000256" key="2">
    <source>
        <dbReference type="ARBA" id="ARBA00022475"/>
    </source>
</evidence>
<dbReference type="InterPro" id="IPR013757">
    <property type="entry name" value="Topo_IIA_A_a_sf"/>
</dbReference>
<keyword evidence="11" id="KW-1185">Reference proteome</keyword>
<dbReference type="HAMAP" id="MF_00936">
    <property type="entry name" value="ParC_type1"/>
    <property type="match status" value="1"/>
</dbReference>
<comment type="subunit">
    <text evidence="7">Heterotetramer composed of ParC and ParE.</text>
</comment>
<gene>
    <name evidence="7 10" type="primary">parC</name>
    <name evidence="10" type="ORF">GCU85_03715</name>
</gene>
<evidence type="ECO:0000256" key="7">
    <source>
        <dbReference type="HAMAP-Rule" id="MF_00936"/>
    </source>
</evidence>
<dbReference type="PANTHER" id="PTHR43493:SF1">
    <property type="entry name" value="DNA TOPOISOMERASE 4 SUBUNIT A"/>
    <property type="match status" value="1"/>
</dbReference>
<proteinExistence type="inferred from homology"/>
<feature type="site" description="Interaction with DNA" evidence="7">
    <location>
        <position position="76"/>
    </location>
</feature>
<dbReference type="GO" id="GO:0003918">
    <property type="term" value="F:DNA topoisomerase type II (double strand cut, ATP-hydrolyzing) activity"/>
    <property type="evidence" value="ECO:0007669"/>
    <property type="project" value="UniProtKB-UniRule"/>
</dbReference>
<dbReference type="PANTHER" id="PTHR43493">
    <property type="entry name" value="DNA GYRASE/TOPOISOMERASE SUBUNIT A"/>
    <property type="match status" value="1"/>
</dbReference>
<comment type="caution">
    <text evidence="10">The sequence shown here is derived from an EMBL/GenBank/DDBJ whole genome shotgun (WGS) entry which is preliminary data.</text>
</comment>
<dbReference type="InterPro" id="IPR005742">
    <property type="entry name" value="TopoIV_A_Gneg"/>
</dbReference>
<comment type="catalytic activity">
    <reaction evidence="1 7 8">
        <text>ATP-dependent breakage, passage and rejoining of double-stranded DNA.</text>
        <dbReference type="EC" id="5.6.2.2"/>
    </reaction>
</comment>
<protein>
    <recommendedName>
        <fullName evidence="7">DNA topoisomerase 4 subunit A</fullName>
        <ecNumber evidence="7">5.6.2.2</ecNumber>
    </recommendedName>
    <alternativeName>
        <fullName evidence="7">Topoisomerase IV subunit A</fullName>
    </alternativeName>
</protein>
<dbReference type="GO" id="GO:0005694">
    <property type="term" value="C:chromosome"/>
    <property type="evidence" value="ECO:0007669"/>
    <property type="project" value="InterPro"/>
</dbReference>
<dbReference type="SUPFAM" id="SSF101904">
    <property type="entry name" value="GyrA/ParC C-terminal domain-like"/>
    <property type="match status" value="1"/>
</dbReference>
<dbReference type="InterPro" id="IPR002205">
    <property type="entry name" value="Topo_IIA_dom_A"/>
</dbReference>
<evidence type="ECO:0000313" key="10">
    <source>
        <dbReference type="EMBL" id="MPV85845.1"/>
    </source>
</evidence>
<organism evidence="10 11">
    <name type="scientific">Ostreibacterium oceani</name>
    <dbReference type="NCBI Taxonomy" id="2654998"/>
    <lineage>
        <taxon>Bacteria</taxon>
        <taxon>Pseudomonadati</taxon>
        <taxon>Pseudomonadota</taxon>
        <taxon>Gammaproteobacteria</taxon>
        <taxon>Cardiobacteriales</taxon>
        <taxon>Ostreibacteriaceae</taxon>
        <taxon>Ostreibacterium</taxon>
    </lineage>
</organism>
<name>A0A6N7EW81_9GAMM</name>
<dbReference type="InterPro" id="IPR035516">
    <property type="entry name" value="Gyrase/topoIV_suA_C"/>
</dbReference>
<evidence type="ECO:0000256" key="8">
    <source>
        <dbReference type="PROSITE-ProRule" id="PRU01384"/>
    </source>
</evidence>
<keyword evidence="4 7" id="KW-0238">DNA-binding</keyword>
<dbReference type="GO" id="GO:0009330">
    <property type="term" value="C:DNA topoisomerase type II (double strand cut, ATP-hydrolyzing) complex"/>
    <property type="evidence" value="ECO:0007669"/>
    <property type="project" value="TreeGrafter"/>
</dbReference>
<evidence type="ECO:0000313" key="11">
    <source>
        <dbReference type="Proteomes" id="UP000471298"/>
    </source>
</evidence>
<dbReference type="InterPro" id="IPR013758">
    <property type="entry name" value="Topo_IIA_A/C_ab"/>
</dbReference>
<evidence type="ECO:0000256" key="5">
    <source>
        <dbReference type="ARBA" id="ARBA00023136"/>
    </source>
</evidence>
<dbReference type="CDD" id="cd00187">
    <property type="entry name" value="TOP4c"/>
    <property type="match status" value="1"/>
</dbReference>
<comment type="subcellular location">
    <subcellularLocation>
        <location evidence="7">Cell membrane</location>
        <topology evidence="7">Peripheral membrane protein</topology>
    </subcellularLocation>
</comment>
<evidence type="ECO:0000256" key="6">
    <source>
        <dbReference type="ARBA" id="ARBA00023235"/>
    </source>
</evidence>
<dbReference type="SUPFAM" id="SSF56719">
    <property type="entry name" value="Type II DNA topoisomerase"/>
    <property type="match status" value="1"/>
</dbReference>
<dbReference type="Gene3D" id="2.120.10.90">
    <property type="entry name" value="DNA gyrase/topoisomerase IV, subunit A, C-terminal"/>
    <property type="match status" value="1"/>
</dbReference>
<dbReference type="InParanoid" id="A0A6N7EW81"/>
<feature type="site" description="Transition state stabilizer" evidence="7">
    <location>
        <position position="120"/>
    </location>
</feature>
<keyword evidence="5 7" id="KW-0472">Membrane</keyword>